<keyword evidence="2" id="KW-1185">Reference proteome</keyword>
<dbReference type="AlphaFoldDB" id="A0AAF0QQI1"/>
<dbReference type="EMBL" id="CP133616">
    <property type="protein sequence ID" value="WMV28304.1"/>
    <property type="molecule type" value="Genomic_DNA"/>
</dbReference>
<sequence length="52" mass="5885">MDLLPVLGGKHKSLCSLPDNTKFFCRKLGLTCKVLVLLRYFKIHSHPRCLSG</sequence>
<reference evidence="1" key="1">
    <citation type="submission" date="2023-08" db="EMBL/GenBank/DDBJ databases">
        <title>A de novo genome assembly of Solanum verrucosum Schlechtendal, a Mexican diploid species geographically isolated from the other diploid A-genome species in potato relatives.</title>
        <authorList>
            <person name="Hosaka K."/>
        </authorList>
    </citation>
    <scope>NUCLEOTIDE SEQUENCE</scope>
    <source>
        <tissue evidence="1">Young leaves</tissue>
    </source>
</reference>
<protein>
    <submittedName>
        <fullName evidence="1">Uncharacterized protein</fullName>
    </submittedName>
</protein>
<name>A0AAF0QQI1_SOLVR</name>
<accession>A0AAF0QQI1</accession>
<gene>
    <name evidence="1" type="ORF">MTR67_021689</name>
</gene>
<evidence type="ECO:0000313" key="1">
    <source>
        <dbReference type="EMBL" id="WMV28304.1"/>
    </source>
</evidence>
<proteinExistence type="predicted"/>
<dbReference type="Proteomes" id="UP001234989">
    <property type="component" value="Chromosome 5"/>
</dbReference>
<evidence type="ECO:0000313" key="2">
    <source>
        <dbReference type="Proteomes" id="UP001234989"/>
    </source>
</evidence>
<organism evidence="1 2">
    <name type="scientific">Solanum verrucosum</name>
    <dbReference type="NCBI Taxonomy" id="315347"/>
    <lineage>
        <taxon>Eukaryota</taxon>
        <taxon>Viridiplantae</taxon>
        <taxon>Streptophyta</taxon>
        <taxon>Embryophyta</taxon>
        <taxon>Tracheophyta</taxon>
        <taxon>Spermatophyta</taxon>
        <taxon>Magnoliopsida</taxon>
        <taxon>eudicotyledons</taxon>
        <taxon>Gunneridae</taxon>
        <taxon>Pentapetalae</taxon>
        <taxon>asterids</taxon>
        <taxon>lamiids</taxon>
        <taxon>Solanales</taxon>
        <taxon>Solanaceae</taxon>
        <taxon>Solanoideae</taxon>
        <taxon>Solaneae</taxon>
        <taxon>Solanum</taxon>
    </lineage>
</organism>